<dbReference type="EMBL" id="JAGGJQ010000018">
    <property type="protein sequence ID" value="MBP1841743.1"/>
    <property type="molecule type" value="Genomic_DNA"/>
</dbReference>
<gene>
    <name evidence="2" type="ORF">J2Z56_003681</name>
    <name evidence="3" type="ORF">J2Z57_003674</name>
</gene>
<protein>
    <recommendedName>
        <fullName evidence="6">PEGA domain-containing protein</fullName>
    </recommendedName>
</protein>
<evidence type="ECO:0000313" key="2">
    <source>
        <dbReference type="EMBL" id="MBP1841743.1"/>
    </source>
</evidence>
<dbReference type="AlphaFoldDB" id="A0A9X1CAE2"/>
<dbReference type="Proteomes" id="UP001138672">
    <property type="component" value="Unassembled WGS sequence"/>
</dbReference>
<keyword evidence="5" id="KW-1185">Reference proteome</keyword>
<name>A0A9X1CAE2_9FLAO</name>
<comment type="caution">
    <text evidence="2">The sequence shown here is derived from an EMBL/GenBank/DDBJ whole genome shotgun (WGS) entry which is preliminary data.</text>
</comment>
<dbReference type="Proteomes" id="UP001231587">
    <property type="component" value="Unassembled WGS sequence"/>
</dbReference>
<keyword evidence="1" id="KW-1133">Transmembrane helix</keyword>
<dbReference type="RefSeq" id="WP_057778369.1">
    <property type="nucleotide sequence ID" value="NZ_JAGGJQ010000018.1"/>
</dbReference>
<sequence>MRKIRVERNSEWNNKARAIGIYIDGEKVGTINDGETQEYELENGKHEIFAKIDWCSSPKIELNIAQNESKTIKLSGFKYSKWIFPALLGIMLFYYLGNYALNIDLNFLIWIFGIGFLYPLYYITFGKNRYLIFTEKEDKNVLKQTI</sequence>
<keyword evidence="1" id="KW-0472">Membrane</keyword>
<keyword evidence="1" id="KW-0812">Transmembrane</keyword>
<feature type="transmembrane region" description="Helical" evidence="1">
    <location>
        <begin position="82"/>
        <end position="101"/>
    </location>
</feature>
<evidence type="ECO:0000313" key="4">
    <source>
        <dbReference type="Proteomes" id="UP001138672"/>
    </source>
</evidence>
<dbReference type="EMBL" id="JAUSUU010000017">
    <property type="protein sequence ID" value="MDQ0337212.1"/>
    <property type="molecule type" value="Genomic_DNA"/>
</dbReference>
<evidence type="ECO:0000313" key="3">
    <source>
        <dbReference type="EMBL" id="MDQ0337212.1"/>
    </source>
</evidence>
<feature type="transmembrane region" description="Helical" evidence="1">
    <location>
        <begin position="107"/>
        <end position="125"/>
    </location>
</feature>
<organism evidence="2 4">
    <name type="scientific">Formosa algae</name>
    <dbReference type="NCBI Taxonomy" id="225843"/>
    <lineage>
        <taxon>Bacteria</taxon>
        <taxon>Pseudomonadati</taxon>
        <taxon>Bacteroidota</taxon>
        <taxon>Flavobacteriia</taxon>
        <taxon>Flavobacteriales</taxon>
        <taxon>Flavobacteriaceae</taxon>
        <taxon>Formosa</taxon>
    </lineage>
</organism>
<accession>A0A9X1CAE2</accession>
<evidence type="ECO:0000313" key="5">
    <source>
        <dbReference type="Proteomes" id="UP001231587"/>
    </source>
</evidence>
<evidence type="ECO:0000256" key="1">
    <source>
        <dbReference type="SAM" id="Phobius"/>
    </source>
</evidence>
<proteinExistence type="predicted"/>
<evidence type="ECO:0008006" key="6">
    <source>
        <dbReference type="Google" id="ProtNLM"/>
    </source>
</evidence>
<reference evidence="2" key="1">
    <citation type="submission" date="2021-03" db="EMBL/GenBank/DDBJ databases">
        <title>Genomic Encyclopedia of Type Strains, Phase IV (KMG-IV): sequencing the most valuable type-strain genomes for metagenomic binning, comparative biology and taxonomic classification.</title>
        <authorList>
            <person name="Goeker M."/>
        </authorList>
    </citation>
    <scope>NUCLEOTIDE SEQUENCE</scope>
    <source>
        <strain evidence="2">DSM 15523</strain>
        <strain evidence="3 5">DSM 16476</strain>
    </source>
</reference>
<dbReference type="OrthoDB" id="2223488at2"/>